<dbReference type="Proteomes" id="UP000001192">
    <property type="component" value="Chromosome 2"/>
</dbReference>
<feature type="region of interest" description="Disordered" evidence="1">
    <location>
        <begin position="160"/>
        <end position="182"/>
    </location>
</feature>
<organism evidence="2 3">
    <name type="scientific">Paraburkholderia phymatum (strain DSM 17167 / CIP 108236 / LMG 21445 / STM815)</name>
    <name type="common">Burkholderia phymatum</name>
    <dbReference type="NCBI Taxonomy" id="391038"/>
    <lineage>
        <taxon>Bacteria</taxon>
        <taxon>Pseudomonadati</taxon>
        <taxon>Pseudomonadota</taxon>
        <taxon>Betaproteobacteria</taxon>
        <taxon>Burkholderiales</taxon>
        <taxon>Burkholderiaceae</taxon>
        <taxon>Paraburkholderia</taxon>
    </lineage>
</organism>
<dbReference type="OrthoDB" id="8946427at2"/>
<dbReference type="HOGENOM" id="CLU_1297849_0_0_4"/>
<dbReference type="KEGG" id="bph:Bphy_3411"/>
<sequence length="182" mass="20529">MTRAIPEHWLERLFARMESIYGSRFHDMWRDCEIAEVKATWREGLAGITDEGLKRGVAALFHEKSPPTLPRFLELCQPQPAMHMPNRLLTDEVGCTPSHEARAQLAEIAKRIGMREPGIAWARRIFDEAARGHVLPGSRLQVALDAIKSWDATHGAIHREREPGCDDEESLVADATTSPEQE</sequence>
<dbReference type="EMBL" id="CP001044">
    <property type="protein sequence ID" value="ACC72565.1"/>
    <property type="molecule type" value="Genomic_DNA"/>
</dbReference>
<protein>
    <submittedName>
        <fullName evidence="2">Uncharacterized protein</fullName>
    </submittedName>
</protein>
<dbReference type="AlphaFoldDB" id="B2JL36"/>
<name>B2JL36_PARP8</name>
<dbReference type="RefSeq" id="WP_012402738.1">
    <property type="nucleotide sequence ID" value="NC_010623.1"/>
</dbReference>
<dbReference type="STRING" id="391038.Bphy_3411"/>
<dbReference type="eggNOG" id="ENOG5031666">
    <property type="taxonomic scope" value="Bacteria"/>
</dbReference>
<reference evidence="3" key="1">
    <citation type="journal article" date="2014" name="Stand. Genomic Sci.">
        <title>Complete genome sequence of Burkholderia phymatum STM815(T), a broad host range and efficient nitrogen-fixing symbiont of Mimosa species.</title>
        <authorList>
            <person name="Moulin L."/>
            <person name="Klonowska A."/>
            <person name="Caroline B."/>
            <person name="Booth K."/>
            <person name="Vriezen J.A."/>
            <person name="Melkonian R."/>
            <person name="James E.K."/>
            <person name="Young J.P."/>
            <person name="Bena G."/>
            <person name="Hauser L."/>
            <person name="Land M."/>
            <person name="Kyrpides N."/>
            <person name="Bruce D."/>
            <person name="Chain P."/>
            <person name="Copeland A."/>
            <person name="Pitluck S."/>
            <person name="Woyke T."/>
            <person name="Lizotte-Waniewski M."/>
            <person name="Bristow J."/>
            <person name="Riley M."/>
        </authorList>
    </citation>
    <scope>NUCLEOTIDE SEQUENCE [LARGE SCALE GENOMIC DNA]</scope>
    <source>
        <strain evidence="3">DSM 17167 / CIP 108236 / LMG 21445 / STM815</strain>
    </source>
</reference>
<accession>B2JL36</accession>
<keyword evidence="3" id="KW-1185">Reference proteome</keyword>
<proteinExistence type="predicted"/>
<gene>
    <name evidence="2" type="ordered locus">Bphy_3411</name>
</gene>
<evidence type="ECO:0000256" key="1">
    <source>
        <dbReference type="SAM" id="MobiDB-lite"/>
    </source>
</evidence>
<evidence type="ECO:0000313" key="3">
    <source>
        <dbReference type="Proteomes" id="UP000001192"/>
    </source>
</evidence>
<evidence type="ECO:0000313" key="2">
    <source>
        <dbReference type="EMBL" id="ACC72565.1"/>
    </source>
</evidence>